<reference evidence="1" key="2">
    <citation type="journal article" date="2021" name="PeerJ">
        <title>Extensive microbial diversity within the chicken gut microbiome revealed by metagenomics and culture.</title>
        <authorList>
            <person name="Gilroy R."/>
            <person name="Ravi A."/>
            <person name="Getino M."/>
            <person name="Pursley I."/>
            <person name="Horton D.L."/>
            <person name="Alikhan N.F."/>
            <person name="Baker D."/>
            <person name="Gharbi K."/>
            <person name="Hall N."/>
            <person name="Watson M."/>
            <person name="Adriaenssens E.M."/>
            <person name="Foster-Nyarko E."/>
            <person name="Jarju S."/>
            <person name="Secka A."/>
            <person name="Antonio M."/>
            <person name="Oren A."/>
            <person name="Chaudhuri R.R."/>
            <person name="La Ragione R."/>
            <person name="Hildebrand F."/>
            <person name="Pallen M.J."/>
        </authorList>
    </citation>
    <scope>NUCLEOTIDE SEQUENCE</scope>
    <source>
        <strain evidence="1">8207</strain>
    </source>
</reference>
<dbReference type="Proteomes" id="UP000823630">
    <property type="component" value="Unassembled WGS sequence"/>
</dbReference>
<dbReference type="EMBL" id="JADINC010000022">
    <property type="protein sequence ID" value="MBO8425062.1"/>
    <property type="molecule type" value="Genomic_DNA"/>
</dbReference>
<evidence type="ECO:0000313" key="1">
    <source>
        <dbReference type="EMBL" id="MBO8425062.1"/>
    </source>
</evidence>
<organism evidence="1 2">
    <name type="scientific">Candidatus Enterousia avistercoris</name>
    <dbReference type="NCBI Taxonomy" id="2840788"/>
    <lineage>
        <taxon>Bacteria</taxon>
        <taxon>Pseudomonadati</taxon>
        <taxon>Pseudomonadota</taxon>
        <taxon>Alphaproteobacteria</taxon>
        <taxon>Candidatus Enterousia</taxon>
    </lineage>
</organism>
<comment type="caution">
    <text evidence="1">The sequence shown here is derived from an EMBL/GenBank/DDBJ whole genome shotgun (WGS) entry which is preliminary data.</text>
</comment>
<dbReference type="AlphaFoldDB" id="A0A9D9GUK2"/>
<name>A0A9D9GUK2_9PROT</name>
<accession>A0A9D9GUK2</accession>
<gene>
    <name evidence="1" type="ORF">IAC69_01125</name>
</gene>
<sequence>MKHLSESDIEKMACADFVPDATSVRRGVRAELRLGELVPKPRAPHPKHAVIDLHKKTEDQAWNEIMELATSGVRDATIITGASGILKIKFQQWARDSLLSPYIVSVVPLNNGSFAVKFKKIKC</sequence>
<evidence type="ECO:0000313" key="2">
    <source>
        <dbReference type="Proteomes" id="UP000823630"/>
    </source>
</evidence>
<reference evidence="1" key="1">
    <citation type="submission" date="2020-10" db="EMBL/GenBank/DDBJ databases">
        <authorList>
            <person name="Gilroy R."/>
        </authorList>
    </citation>
    <scope>NUCLEOTIDE SEQUENCE</scope>
    <source>
        <strain evidence="1">8207</strain>
    </source>
</reference>
<proteinExistence type="predicted"/>
<protein>
    <submittedName>
        <fullName evidence="1">Smr/MutS family protein</fullName>
    </submittedName>
</protein>